<dbReference type="SUPFAM" id="SSF56935">
    <property type="entry name" value="Porins"/>
    <property type="match status" value="1"/>
</dbReference>
<reference evidence="9 10" key="1">
    <citation type="journal article" date="2015" name="Int. J. Syst. Evol. Microbiol.">
        <title>Mariniphaga sediminis sp. nov., isolated from coastal sediment.</title>
        <authorList>
            <person name="Wang F.Q."/>
            <person name="Shen Q.Y."/>
            <person name="Chen G.J."/>
            <person name="Du Z.J."/>
        </authorList>
    </citation>
    <scope>NUCLEOTIDE SEQUENCE [LARGE SCALE GENOMIC DNA]</scope>
    <source>
        <strain evidence="9 10">SY21</strain>
    </source>
</reference>
<dbReference type="InterPro" id="IPR008969">
    <property type="entry name" value="CarboxyPept-like_regulatory"/>
</dbReference>
<dbReference type="InterPro" id="IPR036942">
    <property type="entry name" value="Beta-barrel_TonB_sf"/>
</dbReference>
<dbReference type="InterPro" id="IPR037066">
    <property type="entry name" value="Plug_dom_sf"/>
</dbReference>
<dbReference type="Gene3D" id="2.60.40.1120">
    <property type="entry name" value="Carboxypeptidase-like, regulatory domain"/>
    <property type="match status" value="1"/>
</dbReference>
<dbReference type="NCBIfam" id="TIGR04057">
    <property type="entry name" value="SusC_RagA_signa"/>
    <property type="match status" value="1"/>
</dbReference>
<dbReference type="InterPro" id="IPR039426">
    <property type="entry name" value="TonB-dep_rcpt-like"/>
</dbReference>
<evidence type="ECO:0000256" key="6">
    <source>
        <dbReference type="ARBA" id="ARBA00023237"/>
    </source>
</evidence>
<dbReference type="OrthoDB" id="778480at2"/>
<dbReference type="InterPro" id="IPR023997">
    <property type="entry name" value="TonB-dep_OMP_SusC/RagA_CS"/>
</dbReference>
<name>A0A399D7J4_9BACT</name>
<evidence type="ECO:0000259" key="8">
    <source>
        <dbReference type="SMART" id="SM00965"/>
    </source>
</evidence>
<keyword evidence="3 7" id="KW-1134">Transmembrane beta strand</keyword>
<dbReference type="Pfam" id="PF07715">
    <property type="entry name" value="Plug"/>
    <property type="match status" value="1"/>
</dbReference>
<dbReference type="InterPro" id="IPR012910">
    <property type="entry name" value="Plug_dom"/>
</dbReference>
<dbReference type="SMART" id="SM00965">
    <property type="entry name" value="STN"/>
    <property type="match status" value="1"/>
</dbReference>
<dbReference type="Pfam" id="PF13715">
    <property type="entry name" value="CarbopepD_reg_2"/>
    <property type="match status" value="1"/>
</dbReference>
<feature type="domain" description="Secretin/TonB short N-terminal" evidence="8">
    <location>
        <begin position="68"/>
        <end position="118"/>
    </location>
</feature>
<dbReference type="Proteomes" id="UP000266441">
    <property type="component" value="Unassembled WGS sequence"/>
</dbReference>
<dbReference type="Pfam" id="PF07660">
    <property type="entry name" value="STN"/>
    <property type="match status" value="1"/>
</dbReference>
<keyword evidence="2 7" id="KW-0813">Transport</keyword>
<evidence type="ECO:0000256" key="5">
    <source>
        <dbReference type="ARBA" id="ARBA00023136"/>
    </source>
</evidence>
<protein>
    <submittedName>
        <fullName evidence="9">SusC/RagA family TonB-linked outer membrane protein</fullName>
    </submittedName>
</protein>
<dbReference type="EMBL" id="QWET01000001">
    <property type="protein sequence ID" value="RIH67078.1"/>
    <property type="molecule type" value="Genomic_DNA"/>
</dbReference>
<dbReference type="InterPro" id="IPR023996">
    <property type="entry name" value="TonB-dep_OMP_SusC/RagA"/>
</dbReference>
<gene>
    <name evidence="9" type="ORF">D1164_01200</name>
</gene>
<dbReference type="SUPFAM" id="SSF49464">
    <property type="entry name" value="Carboxypeptidase regulatory domain-like"/>
    <property type="match status" value="1"/>
</dbReference>
<accession>A0A399D7J4</accession>
<sequence length="1145" mass="128573">MKNIKIWYGENSYYQLVRKMKITGFLLFVTVASLFATETYAQITKLNLRAENAEIAEVLQKVEKQSEFRFFYNERVDVGKRVTIHVINKTVIDILDEVLEGTGINYKIMGQQIALFNRDNPFNWISQQQQRTVSGKVTDSDGLPLPGVTVVIKGTTQGTVTNADGEYSLSNVSENAALVFSFVGMRRQEVVVGSQTSIDVEMMVDAIGIEEVVAIGYGTKEKGAVTGAISTVSNDYFEKRPITNTLTALQGALPGVTVLRGSGRPGSDNYSLQIRGISSIGGNKPLILIDGVPGDFNLLNSNDILNISVLKDAAASIYGARAADGVVLVTTKKGKKGKPTISYSGNVGVKTPEFLKRMANTMQLVEMYDEGMENINGVRVPESVFEKIRANAEPDPVGWLWPTNPGFYQNTDWTDEIYGNGFQQMHNVNISGGGENNTYLFSAGYNSDGGIMNYGENVSDRYNLRMNYDFRIFDWLNLETKNSFDNRHISEPTALPRALHTTPRIWSFIPVYNSKGQYYQFRGWANPVQQLAEAGNSKNNYSKFSTNIKADTRITKDLKLITQMGIILGNGDASTTNPTYPYYDWDGNITNYNNNPNYASYHNSKNYYGLYNAYLEYTRFLFEEHRLNVMVGASHEENRYSSQSVEGSNFSSNELFTLNLADKTKAEYISLNGSDSQWTLKSYFARLSYELQRKLFIDFTLRIDGSSKFAPQKRWSSVFPAASVAWSLSEEDFIKNLGIFNSLKLRGSWGQTGNQELSFGNYDYIPLVTLTGVYPFGVPNVGQTSAVSSIASESRTWETIETSNVGLDFAFIQSKLTGSFDYFIKSNNKMLVNIKLPAVLGGTAPTQNQGKLLTKGWDLSLSWHDTIGKFKYSITTIISDNKNKLIELGGNDTYSEGLVKLRQGYSLNSYFGYVDGGIIHDEIELANYQKLGNIPANIGIGDMMYKDIDGDGKITAFGDPAQGTKGDMVYLGNMMPRYTYSSNINLSYKNFDFSVIFQGVGKRQGVRSGDFSAPFKYWWYQPMEYFYGKTWTVDRPNAPYPRIIPGGKGSDELRNWNWFRVSERRVVDLSYLRVKVLTLAYNLPEAVCNKLKMQNVRIYASGQDLFTFSKGTWGRSFDPEETWERSDEQTYPFTKIMSLGLDITF</sequence>
<dbReference type="AlphaFoldDB" id="A0A399D7J4"/>
<dbReference type="PROSITE" id="PS52016">
    <property type="entry name" value="TONB_DEPENDENT_REC_3"/>
    <property type="match status" value="1"/>
</dbReference>
<evidence type="ECO:0000256" key="2">
    <source>
        <dbReference type="ARBA" id="ARBA00022448"/>
    </source>
</evidence>
<evidence type="ECO:0000256" key="1">
    <source>
        <dbReference type="ARBA" id="ARBA00004571"/>
    </source>
</evidence>
<keyword evidence="5 7" id="KW-0472">Membrane</keyword>
<evidence type="ECO:0000256" key="3">
    <source>
        <dbReference type="ARBA" id="ARBA00022452"/>
    </source>
</evidence>
<evidence type="ECO:0000313" key="9">
    <source>
        <dbReference type="EMBL" id="RIH67078.1"/>
    </source>
</evidence>
<keyword evidence="6 7" id="KW-0998">Cell outer membrane</keyword>
<comment type="caution">
    <text evidence="9">The sequence shown here is derived from an EMBL/GenBank/DDBJ whole genome shotgun (WGS) entry which is preliminary data.</text>
</comment>
<comment type="subcellular location">
    <subcellularLocation>
        <location evidence="1 7">Cell outer membrane</location>
        <topology evidence="1 7">Multi-pass membrane protein</topology>
    </subcellularLocation>
</comment>
<evidence type="ECO:0000313" key="10">
    <source>
        <dbReference type="Proteomes" id="UP000266441"/>
    </source>
</evidence>
<keyword evidence="10" id="KW-1185">Reference proteome</keyword>
<dbReference type="RefSeq" id="WP_119348102.1">
    <property type="nucleotide sequence ID" value="NZ_QWET01000001.1"/>
</dbReference>
<comment type="similarity">
    <text evidence="7">Belongs to the TonB-dependent receptor family.</text>
</comment>
<proteinExistence type="inferred from homology"/>
<dbReference type="Gene3D" id="2.40.170.20">
    <property type="entry name" value="TonB-dependent receptor, beta-barrel domain"/>
    <property type="match status" value="1"/>
</dbReference>
<evidence type="ECO:0000256" key="7">
    <source>
        <dbReference type="PROSITE-ProRule" id="PRU01360"/>
    </source>
</evidence>
<dbReference type="NCBIfam" id="TIGR04056">
    <property type="entry name" value="OMP_RagA_SusC"/>
    <property type="match status" value="1"/>
</dbReference>
<organism evidence="9 10">
    <name type="scientific">Mariniphaga sediminis</name>
    <dbReference type="NCBI Taxonomy" id="1628158"/>
    <lineage>
        <taxon>Bacteria</taxon>
        <taxon>Pseudomonadati</taxon>
        <taxon>Bacteroidota</taxon>
        <taxon>Bacteroidia</taxon>
        <taxon>Marinilabiliales</taxon>
        <taxon>Prolixibacteraceae</taxon>
        <taxon>Mariniphaga</taxon>
    </lineage>
</organism>
<dbReference type="Gene3D" id="2.170.130.10">
    <property type="entry name" value="TonB-dependent receptor, plug domain"/>
    <property type="match status" value="1"/>
</dbReference>
<dbReference type="GO" id="GO:0009279">
    <property type="term" value="C:cell outer membrane"/>
    <property type="evidence" value="ECO:0007669"/>
    <property type="project" value="UniProtKB-SubCell"/>
</dbReference>
<keyword evidence="4 7" id="KW-0812">Transmembrane</keyword>
<dbReference type="InterPro" id="IPR011662">
    <property type="entry name" value="Secretin/TonB_short_N"/>
</dbReference>
<evidence type="ECO:0000256" key="4">
    <source>
        <dbReference type="ARBA" id="ARBA00022692"/>
    </source>
</evidence>